<evidence type="ECO:0000313" key="1">
    <source>
        <dbReference type="EMBL" id="SVD02546.1"/>
    </source>
</evidence>
<protein>
    <submittedName>
        <fullName evidence="1">Uncharacterized protein</fullName>
    </submittedName>
</protein>
<accession>A0A382RXZ5</accession>
<sequence>KRGNYEENPWCKKCINHMSGEYNDSQLINIKKPE</sequence>
<dbReference type="AlphaFoldDB" id="A0A382RXZ5"/>
<reference evidence="1" key="1">
    <citation type="submission" date="2018-05" db="EMBL/GenBank/DDBJ databases">
        <authorList>
            <person name="Lanie J.A."/>
            <person name="Ng W.-L."/>
            <person name="Kazmierczak K.M."/>
            <person name="Andrzejewski T.M."/>
            <person name="Davidsen T.M."/>
            <person name="Wayne K.J."/>
            <person name="Tettelin H."/>
            <person name="Glass J.I."/>
            <person name="Rusch D."/>
            <person name="Podicherti R."/>
            <person name="Tsui H.-C.T."/>
            <person name="Winkler M.E."/>
        </authorList>
    </citation>
    <scope>NUCLEOTIDE SEQUENCE</scope>
</reference>
<gene>
    <name evidence="1" type="ORF">METZ01_LOCUS355400</name>
</gene>
<name>A0A382RXZ5_9ZZZZ</name>
<feature type="non-terminal residue" evidence="1">
    <location>
        <position position="1"/>
    </location>
</feature>
<organism evidence="1">
    <name type="scientific">marine metagenome</name>
    <dbReference type="NCBI Taxonomy" id="408172"/>
    <lineage>
        <taxon>unclassified sequences</taxon>
        <taxon>metagenomes</taxon>
        <taxon>ecological metagenomes</taxon>
    </lineage>
</organism>
<proteinExistence type="predicted"/>
<dbReference type="EMBL" id="UINC01125007">
    <property type="protein sequence ID" value="SVD02546.1"/>
    <property type="molecule type" value="Genomic_DNA"/>
</dbReference>